<evidence type="ECO:0000313" key="3">
    <source>
        <dbReference type="EMBL" id="ACQ79108.1"/>
    </source>
</evidence>
<dbReference type="Proteomes" id="UP000007962">
    <property type="component" value="Chromosome"/>
</dbReference>
<feature type="region of interest" description="Disordered" evidence="1">
    <location>
        <begin position="636"/>
        <end position="662"/>
    </location>
</feature>
<dbReference type="Pfam" id="PF13625">
    <property type="entry name" value="Helicase_C_3"/>
    <property type="match status" value="1"/>
</dbReference>
<evidence type="ECO:0000256" key="1">
    <source>
        <dbReference type="SAM" id="MobiDB-lite"/>
    </source>
</evidence>
<dbReference type="OrthoDB" id="3415124at2"/>
<reference evidence="3 4" key="1">
    <citation type="journal article" date="2009" name="Stand. Genomic Sci.">
        <title>Complete genome sequence of Beutenbergia cavernae type strain (HKI 0122).</title>
        <authorList>
            <person name="Land M."/>
            <person name="Pukall R."/>
            <person name="Abt B."/>
            <person name="Goker M."/>
            <person name="Rohde M."/>
            <person name="Glavina Del Rio T."/>
            <person name="Tice H."/>
            <person name="Copeland A."/>
            <person name="Cheng J.F."/>
            <person name="Lucas S."/>
            <person name="Chen F."/>
            <person name="Nolan M."/>
            <person name="Bruce D."/>
            <person name="Goodwin L."/>
            <person name="Pitluck S."/>
            <person name="Ivanova N."/>
            <person name="Mavromatis K."/>
            <person name="Ovchinnikova G."/>
            <person name="Pati A."/>
            <person name="Chen A."/>
            <person name="Palaniappan K."/>
            <person name="Hauser L."/>
            <person name="Chang Y.J."/>
            <person name="Jefferies C.C."/>
            <person name="Saunders E."/>
            <person name="Brettin T."/>
            <person name="Detter J.C."/>
            <person name="Han C."/>
            <person name="Chain P."/>
            <person name="Bristow J."/>
            <person name="Eisen J.A."/>
            <person name="Markowitz V."/>
            <person name="Hugenholtz P."/>
            <person name="Kyrpides N.C."/>
            <person name="Klenk H.P."/>
            <person name="Lapidus A."/>
        </authorList>
    </citation>
    <scope>NUCLEOTIDE SEQUENCE [LARGE SCALE GENOMIC DNA]</scope>
    <source>
        <strain evidence="4">ATCC BAA-8 / DSM 12333 / NBRC 16432</strain>
    </source>
</reference>
<accession>C5BZD6</accession>
<sequence length="762" mass="79034">MPTFRRSEARPEGADTATRSPSSLTTWSDESLVELLRLRRDLLVPEPSSLTALASRAASRPSTSRALATCDAPTLAVAEAVVALESASTERLGEATGLDAAPAVAHLAALGLVHDDDGAWSPVPHLSEALGPHPAGLGPVMATHPGAPTGPDELDALLAAAPREARRTLDALTWGPPVGTVPEHDPPPGAAWLLEHHLLVRVGPTQLVLPRAIGLLARHGRTHADVATTPPLADAPERPPTTVAAEGVRAAEEIVREVGELARAWGDEPPPALRSGGVGVRDVRKFAARIGAPTEHAAFVVELAATAELVAPLHDVEGSAWAPTPAGEDHDGDVASRWARLVVAWSTTNRVPWLVGSRGEKGELRAALDPLLVRRWAPGARRQVLVALASWPEGAAPDAGAVHAWWAWHTPRQVPPLATVEAILAEAAWLGLTGAGALTGPGRAVATALAPDGGARPDAGVLAAALEAALPPAIDDLLLQADLTGVVPGRPTPALADLLAASADVESRGGALTVRFSQASVQRALDAGLDPDELMTRLSTHSRTGVPQPLEYAIRDAARRHGHLRTGSASSYLRSDDPGVLTALLADAALDPLGLRAIAPTVVVAQVPAVEVARVLRARGHAPAIEGSDGAVLSLDVGRRRSVAPSPRRPRGDGDTSAEAPLTGDALTAVVRSLRHGEERSQRVLASRAAGAAADDPAHALAALRRAVEAGTDVWLAVAGPSGAVQRRRVRPLRVDAGRIRVRDLAREADITVAAHRIVAVD</sequence>
<dbReference type="STRING" id="471853.Bcav_0847"/>
<dbReference type="InterPro" id="IPR032830">
    <property type="entry name" value="XPB/Ssl2_N"/>
</dbReference>
<organism evidence="3 4">
    <name type="scientific">Beutenbergia cavernae (strain ATCC BAA-8 / DSM 12333 / CCUG 43141 / JCM 11478 / NBRC 16432 / NCIMB 13614 / HKI 0122)</name>
    <dbReference type="NCBI Taxonomy" id="471853"/>
    <lineage>
        <taxon>Bacteria</taxon>
        <taxon>Bacillati</taxon>
        <taxon>Actinomycetota</taxon>
        <taxon>Actinomycetes</taxon>
        <taxon>Micrococcales</taxon>
        <taxon>Beutenbergiaceae</taxon>
        <taxon>Beutenbergia</taxon>
    </lineage>
</organism>
<dbReference type="eggNOG" id="COG2378">
    <property type="taxonomic scope" value="Bacteria"/>
</dbReference>
<feature type="domain" description="Helicase XPB/Ssl2 N-terminal" evidence="2">
    <location>
        <begin position="477"/>
        <end position="599"/>
    </location>
</feature>
<dbReference type="HOGENOM" id="CLU_013420_0_0_11"/>
<dbReference type="AlphaFoldDB" id="C5BZD6"/>
<proteinExistence type="predicted"/>
<feature type="compositionally biased region" description="Basic and acidic residues" evidence="1">
    <location>
        <begin position="1"/>
        <end position="13"/>
    </location>
</feature>
<gene>
    <name evidence="3" type="ordered locus">Bcav_0847</name>
</gene>
<evidence type="ECO:0000313" key="4">
    <source>
        <dbReference type="Proteomes" id="UP000007962"/>
    </source>
</evidence>
<protein>
    <recommendedName>
        <fullName evidence="2">Helicase XPB/Ssl2 N-terminal domain-containing protein</fullName>
    </recommendedName>
</protein>
<feature type="region of interest" description="Disordered" evidence="1">
    <location>
        <begin position="1"/>
        <end position="25"/>
    </location>
</feature>
<dbReference type="EMBL" id="CP001618">
    <property type="protein sequence ID" value="ACQ79108.1"/>
    <property type="molecule type" value="Genomic_DNA"/>
</dbReference>
<keyword evidence="4" id="KW-1185">Reference proteome</keyword>
<dbReference type="KEGG" id="bcv:Bcav_0847"/>
<name>C5BZD6_BEUC1</name>
<evidence type="ECO:0000259" key="2">
    <source>
        <dbReference type="Pfam" id="PF13625"/>
    </source>
</evidence>
<dbReference type="RefSeq" id="WP_012725888.1">
    <property type="nucleotide sequence ID" value="NC_012669.1"/>
</dbReference>